<dbReference type="Pfam" id="PF13229">
    <property type="entry name" value="Beta_helix"/>
    <property type="match status" value="1"/>
</dbReference>
<feature type="region of interest" description="Disordered" evidence="6">
    <location>
        <begin position="1"/>
        <end position="43"/>
    </location>
</feature>
<evidence type="ECO:0000256" key="4">
    <source>
        <dbReference type="ARBA" id="ARBA00022468"/>
    </source>
</evidence>
<keyword evidence="5" id="KW-0963">Cytoplasm</keyword>
<feature type="compositionally biased region" description="Acidic residues" evidence="6">
    <location>
        <begin position="508"/>
        <end position="521"/>
    </location>
</feature>
<dbReference type="InterPro" id="IPR039448">
    <property type="entry name" value="Beta_helix"/>
</dbReference>
<feature type="compositionally biased region" description="Acidic residues" evidence="6">
    <location>
        <begin position="428"/>
        <end position="462"/>
    </location>
</feature>
<dbReference type="InterPro" id="IPR036047">
    <property type="entry name" value="F-box-like_dom_sf"/>
</dbReference>
<name>A0AAW1TDY7_9CHLO</name>
<comment type="similarity">
    <text evidence="2">Belongs to the Rab3-GAP catalytic subunit family.</text>
</comment>
<reference evidence="8 9" key="1">
    <citation type="journal article" date="2024" name="Nat. Commun.">
        <title>Phylogenomics reveals the evolutionary origins of lichenization in chlorophyte algae.</title>
        <authorList>
            <person name="Puginier C."/>
            <person name="Libourel C."/>
            <person name="Otte J."/>
            <person name="Skaloud P."/>
            <person name="Haon M."/>
            <person name="Grisel S."/>
            <person name="Petersen M."/>
            <person name="Berrin J.G."/>
            <person name="Delaux P.M."/>
            <person name="Dal Grande F."/>
            <person name="Keller J."/>
        </authorList>
    </citation>
    <scope>NUCLEOTIDE SEQUENCE [LARGE SCALE GENOMIC DNA]</scope>
    <source>
        <strain evidence="8 9">SAG 2523</strain>
    </source>
</reference>
<feature type="region of interest" description="Disordered" evidence="6">
    <location>
        <begin position="874"/>
        <end position="894"/>
    </location>
</feature>
<evidence type="ECO:0000313" key="8">
    <source>
        <dbReference type="EMBL" id="KAK9867150.1"/>
    </source>
</evidence>
<feature type="domain" description="F-box" evidence="7">
    <location>
        <begin position="41"/>
        <end position="87"/>
    </location>
</feature>
<dbReference type="Pfam" id="PF13890">
    <property type="entry name" value="Rab3-GTPase_cat"/>
    <property type="match status" value="1"/>
</dbReference>
<dbReference type="Gene3D" id="2.160.20.10">
    <property type="entry name" value="Single-stranded right-handed beta-helix, Pectin lyase-like"/>
    <property type="match status" value="1"/>
</dbReference>
<dbReference type="InterPro" id="IPR001810">
    <property type="entry name" value="F-box_dom"/>
</dbReference>
<accession>A0AAW1TDY7</accession>
<evidence type="ECO:0000259" key="7">
    <source>
        <dbReference type="PROSITE" id="PS50181"/>
    </source>
</evidence>
<dbReference type="Pfam" id="PF00646">
    <property type="entry name" value="F-box"/>
    <property type="match status" value="1"/>
</dbReference>
<comment type="caution">
    <text evidence="8">The sequence shown here is derived from an EMBL/GenBank/DDBJ whole genome shotgun (WGS) entry which is preliminary data.</text>
</comment>
<dbReference type="Gene3D" id="1.20.1280.50">
    <property type="match status" value="1"/>
</dbReference>
<dbReference type="InterPro" id="IPR012334">
    <property type="entry name" value="Pectin_lyas_fold"/>
</dbReference>
<feature type="region of interest" description="Disordered" evidence="6">
    <location>
        <begin position="966"/>
        <end position="1021"/>
    </location>
</feature>
<feature type="compositionally biased region" description="Basic and acidic residues" evidence="6">
    <location>
        <begin position="1577"/>
        <end position="1589"/>
    </location>
</feature>
<evidence type="ECO:0000256" key="6">
    <source>
        <dbReference type="SAM" id="MobiDB-lite"/>
    </source>
</evidence>
<feature type="region of interest" description="Disordered" evidence="6">
    <location>
        <begin position="409"/>
        <end position="524"/>
    </location>
</feature>
<evidence type="ECO:0000313" key="9">
    <source>
        <dbReference type="Proteomes" id="UP001485043"/>
    </source>
</evidence>
<organism evidence="8 9">
    <name type="scientific">Apatococcus fuscideae</name>
    <dbReference type="NCBI Taxonomy" id="2026836"/>
    <lineage>
        <taxon>Eukaryota</taxon>
        <taxon>Viridiplantae</taxon>
        <taxon>Chlorophyta</taxon>
        <taxon>core chlorophytes</taxon>
        <taxon>Trebouxiophyceae</taxon>
        <taxon>Chlorellales</taxon>
        <taxon>Chlorellaceae</taxon>
        <taxon>Apatococcus</taxon>
    </lineage>
</organism>
<gene>
    <name evidence="8" type="ORF">WJX84_010083</name>
</gene>
<keyword evidence="4" id="KW-0343">GTPase activation</keyword>
<protein>
    <recommendedName>
        <fullName evidence="3">Rab3 GTPase-activating protein catalytic subunit</fullName>
    </recommendedName>
</protein>
<dbReference type="GO" id="GO:0005737">
    <property type="term" value="C:cytoplasm"/>
    <property type="evidence" value="ECO:0007669"/>
    <property type="project" value="UniProtKB-SubCell"/>
</dbReference>
<feature type="region of interest" description="Disordered" evidence="6">
    <location>
        <begin position="1203"/>
        <end position="1250"/>
    </location>
</feature>
<dbReference type="SUPFAM" id="SSF51126">
    <property type="entry name" value="Pectin lyase-like"/>
    <property type="match status" value="1"/>
</dbReference>
<dbReference type="PROSITE" id="PS50181">
    <property type="entry name" value="FBOX"/>
    <property type="match status" value="1"/>
</dbReference>
<dbReference type="InterPro" id="IPR011050">
    <property type="entry name" value="Pectin_lyase_fold/virulence"/>
</dbReference>
<sequence length="1629" mass="174288">MGKLPGQNKKRGRKDNDKRQKKRQKKQAKLLQPPRARLDQPATLEDLPQELLARIIRKMPFPQRLSAAGVSKRWKDAASEARSRRLVKPGMTIMEVIEQARAGDTILLPPGYYPELLLIEKPLRIVGLPEPATDEHPARPVVLHSNRPVLALCNARCSFENVTMRTGAISADRSICCFGPDCPAILLQHCEIGGASGLLVPNSLGPRTKLILRKCHLHSVGGPMPAIAMESGNLTAHGCTITDCEVGIEILEGVRADLRHNNISFCGCGIVMDGIGRISDNVMWGNGCHMQGAALEGSEQDGTNPPKTPAVGPAGPSALPPHMLAAATPGMPPTPATPQDLSIGEAVHRRKRAHPADADHAPPPVYLSNNHIRTREKGTAPPRTPAQKRIRTQVRDLTRTVYGRHDDNYEDWEMIGGSDLDSEHGESDDSEDFSSDDNDSSSSDGDDSIGSDNDWDTEDEENDHLNGQVVLDFMGGPVPDAGASGSESDDDDFSASSDWSSGASSDESSIDESSSSDDEGDGFPAVLYQNRMMEEDFQDFTTATAWERLVSAIEQALRSWQATGIEKLRGSATASAQPLVKIRTDIQNKLLQQSAALTLHLVPRASAEFHVEGGSAGDRPGAHKLQVLFGISDFITLVPTTYSQRFLDDQEASSMRSALATALAAAGASWPAFMPVHDATRDAWRGVSAGSGTTCLHETDSVRLSRLPARLCQVSGQLQAFAEQLQPYATAAAKACRTAAGEASDTHHPSPALKDPAPGLPEGRWRTAAGHHGSWWANHLRPDQPAWLSSLDEWDSVCAWHPWAVQVDPIGHMELELIWEPLPASTAVAAFSDFATAVHWRLHALQPPPAAQGFQSFMLGIQPEKSGKTYLDLRPGEEGEAKEGWPRSGGQSTLDSSFGGMLQGLLNARAAAFDARSLEQLASVEWWERRGIAPPAPPESTLQKVLTDLLGETSLQQADEPDFQDLAAQDSTPFPPPPSGPHHGGLHQDLPAQRATPSSYDPSHSHEMPALPQQQQEAASEGLHLPSDAAIGIQQQQQQRAAARIADRATQNGKQHATGGHAAISKETWLPSTAPLNSLISRDYTLGHPPAERAAHPGHGATTSEASPPPLQLVAEASDEPGLQLPSSRERSMQGPPLTESSRMHSFICVQLPSAKERNEQGLPVSEGGLMHSWEHGCWSPDKGPIPLNGNSDSDGEGAAVYLSAEEGPSEPSSPLNTGGSETAAAGSRPTHHPEHLFPTKPGVAEGSATKAGQSLPRASMLGASEGACGLLVHQPLLHYPSVPTCIPRTQEPLVMTQDMVEDRQSALSALGDSEAGQRARMRLQGDVLASDMAAFKAANPGGCFADFVRWHSPKDWLSNTASGIPGQLSLRMSSEGGGHVWLALWESCEACPAARQKLLMDPEVEGEKVLHFLETLPPGALFDQLLAVALATSLALLAQTSGARLGHAASLLSRFHGEAARILCDTSSMLPPSEGRVRSGAQQEGSPRAAAQQAGGNQQGAALHQLLGPFRHLEQVIVAAESLHLRLPGQPQLANRMLRHTLHLPPHPPNSKDGGQQGTSADGLGIARRTGLSPRHGVEVDQRAERDAILAVLEGGPDGDGGDERPSAREIQLHAHPDPRRNPCHDCV</sequence>
<feature type="region of interest" description="Disordered" evidence="6">
    <location>
        <begin position="1087"/>
        <end position="1141"/>
    </location>
</feature>
<evidence type="ECO:0000256" key="1">
    <source>
        <dbReference type="ARBA" id="ARBA00004496"/>
    </source>
</evidence>
<feature type="region of interest" description="Disordered" evidence="6">
    <location>
        <begin position="295"/>
        <end position="389"/>
    </location>
</feature>
<feature type="compositionally biased region" description="Basic and acidic residues" evidence="6">
    <location>
        <begin position="1603"/>
        <end position="1629"/>
    </location>
</feature>
<proteinExistence type="inferred from homology"/>
<dbReference type="CDD" id="cd09917">
    <property type="entry name" value="F-box_SF"/>
    <property type="match status" value="1"/>
</dbReference>
<dbReference type="GO" id="GO:0005096">
    <property type="term" value="F:GTPase activator activity"/>
    <property type="evidence" value="ECO:0007669"/>
    <property type="project" value="UniProtKB-KW"/>
</dbReference>
<feature type="region of interest" description="Disordered" evidence="6">
    <location>
        <begin position="1471"/>
        <end position="1498"/>
    </location>
</feature>
<feature type="compositionally biased region" description="Basic and acidic residues" evidence="6">
    <location>
        <begin position="874"/>
        <end position="885"/>
    </location>
</feature>
<feature type="compositionally biased region" description="Basic residues" evidence="6">
    <location>
        <begin position="8"/>
        <end position="28"/>
    </location>
</feature>
<dbReference type="InterPro" id="IPR026147">
    <property type="entry name" value="Rab3GAP1_conserved"/>
</dbReference>
<dbReference type="InterPro" id="IPR045700">
    <property type="entry name" value="Rab3GAP1"/>
</dbReference>
<keyword evidence="9" id="KW-1185">Reference proteome</keyword>
<dbReference type="SUPFAM" id="SSF81383">
    <property type="entry name" value="F-box domain"/>
    <property type="match status" value="1"/>
</dbReference>
<evidence type="ECO:0000256" key="5">
    <source>
        <dbReference type="ARBA" id="ARBA00022490"/>
    </source>
</evidence>
<dbReference type="PANTHER" id="PTHR21422:SF9">
    <property type="entry name" value="RAB3 GTPASE-ACTIVATING PROTEIN CATALYTIC SUBUNIT"/>
    <property type="match status" value="1"/>
</dbReference>
<dbReference type="Proteomes" id="UP001485043">
    <property type="component" value="Unassembled WGS sequence"/>
</dbReference>
<comment type="subcellular location">
    <subcellularLocation>
        <location evidence="1">Cytoplasm</location>
    </subcellularLocation>
</comment>
<dbReference type="PANTHER" id="PTHR21422">
    <property type="entry name" value="RAB3 GTPASE-ACTIVATING PROTEIN CATALYTIC SUBUNIT"/>
    <property type="match status" value="1"/>
</dbReference>
<feature type="compositionally biased region" description="Low complexity" evidence="6">
    <location>
        <begin position="494"/>
        <end position="507"/>
    </location>
</feature>
<evidence type="ECO:0000256" key="2">
    <source>
        <dbReference type="ARBA" id="ARBA00008856"/>
    </source>
</evidence>
<evidence type="ECO:0000256" key="3">
    <source>
        <dbReference type="ARBA" id="ARBA00015817"/>
    </source>
</evidence>
<feature type="region of interest" description="Disordered" evidence="6">
    <location>
        <begin position="1542"/>
        <end position="1629"/>
    </location>
</feature>
<feature type="compositionally biased region" description="Low complexity" evidence="6">
    <location>
        <begin position="1206"/>
        <end position="1215"/>
    </location>
</feature>
<dbReference type="EMBL" id="JALJOV010000106">
    <property type="protein sequence ID" value="KAK9867150.1"/>
    <property type="molecule type" value="Genomic_DNA"/>
</dbReference>